<dbReference type="PANTHER" id="PTHR22793:SF5">
    <property type="entry name" value="MYOCARDIN-RELATED TRANSCRIPTION FACTOR B"/>
    <property type="match status" value="1"/>
</dbReference>
<organism evidence="7 8">
    <name type="scientific">Oryzias latipes</name>
    <name type="common">Japanese rice fish</name>
    <name type="synonym">Japanese killifish</name>
    <dbReference type="NCBI Taxonomy" id="8090"/>
    <lineage>
        <taxon>Eukaryota</taxon>
        <taxon>Metazoa</taxon>
        <taxon>Chordata</taxon>
        <taxon>Craniata</taxon>
        <taxon>Vertebrata</taxon>
        <taxon>Euteleostomi</taxon>
        <taxon>Actinopterygii</taxon>
        <taxon>Neopterygii</taxon>
        <taxon>Teleostei</taxon>
        <taxon>Neoteleostei</taxon>
        <taxon>Acanthomorphata</taxon>
        <taxon>Ovalentaria</taxon>
        <taxon>Atherinomorphae</taxon>
        <taxon>Beloniformes</taxon>
        <taxon>Adrianichthyidae</taxon>
        <taxon>Oryziinae</taxon>
        <taxon>Oryzias</taxon>
    </lineage>
</organism>
<name>A0A3P9IBH9_ORYLA</name>
<evidence type="ECO:0000256" key="3">
    <source>
        <dbReference type="ARBA" id="ARBA00023242"/>
    </source>
</evidence>
<keyword evidence="3" id="KW-0539">Nucleus</keyword>
<accession>A0A3P9IBH9</accession>
<dbReference type="InterPro" id="IPR043451">
    <property type="entry name" value="Myocardin-like"/>
</dbReference>
<sequence>MGLQTWPPSKPPLPSMACLDVETPSICRVLQLCLQQRRSREQLVEQGIMPPLKSPAAFHEQIRNLERARTGNFLKHKLCSRPERSELVRMHILQETQAEPSLQATQMKLKRARLADDLNEKIAKRPGPLELVEKKILPVDSLIEELIDGNEADCSQTLPASDVYSFDEDSGDAVSPLQSNSQPSPRSHASPSESEGAESVLKAPTQHSSVLSPKATTDVVNTKQQSNQQPRLSNTNSPSGPVLVKLSLARLPADKTRGKKSKEPRPRVKKLKYHQYIPPDQKQEHNEVQMDSSYARLLQQQQQFLQLQILSQQQYSYQTSRPALIQYDSSTKFSFFILIHSNVKCPFCFPFHSKLSAANCFCYLQFSAKSVLYRGTRL</sequence>
<evidence type="ECO:0000256" key="5">
    <source>
        <dbReference type="RuleBase" id="RU301113"/>
    </source>
</evidence>
<feature type="region of interest" description="Disordered" evidence="6">
    <location>
        <begin position="162"/>
        <end position="268"/>
    </location>
</feature>
<feature type="repeat" description="RPEL" evidence="4">
    <location>
        <begin position="116"/>
        <end position="141"/>
    </location>
</feature>
<dbReference type="GO" id="GO:0003779">
    <property type="term" value="F:actin binding"/>
    <property type="evidence" value="ECO:0007669"/>
    <property type="project" value="UniProtKB-KW"/>
</dbReference>
<feature type="compositionally biased region" description="Polar residues" evidence="6">
    <location>
        <begin position="176"/>
        <end position="193"/>
    </location>
</feature>
<dbReference type="AlphaFoldDB" id="A0A3P9IBH9"/>
<feature type="compositionally biased region" description="Polar residues" evidence="6">
    <location>
        <begin position="205"/>
        <end position="239"/>
    </location>
</feature>
<comment type="subunit">
    <text evidence="5">Binds PPP1CA and actin.</text>
</comment>
<feature type="compositionally biased region" description="Basic and acidic residues" evidence="6">
    <location>
        <begin position="252"/>
        <end position="266"/>
    </location>
</feature>
<keyword evidence="2 5" id="KW-0677">Repeat</keyword>
<evidence type="ECO:0000256" key="6">
    <source>
        <dbReference type="SAM" id="MobiDB-lite"/>
    </source>
</evidence>
<reference key="1">
    <citation type="journal article" date="2007" name="Nature">
        <title>The medaka draft genome and insights into vertebrate genome evolution.</title>
        <authorList>
            <person name="Kasahara M."/>
            <person name="Naruse K."/>
            <person name="Sasaki S."/>
            <person name="Nakatani Y."/>
            <person name="Qu W."/>
            <person name="Ahsan B."/>
            <person name="Yamada T."/>
            <person name="Nagayasu Y."/>
            <person name="Doi K."/>
            <person name="Kasai Y."/>
            <person name="Jindo T."/>
            <person name="Kobayashi D."/>
            <person name="Shimada A."/>
            <person name="Toyoda A."/>
            <person name="Kuroki Y."/>
            <person name="Fujiyama A."/>
            <person name="Sasaki T."/>
            <person name="Shimizu A."/>
            <person name="Asakawa S."/>
            <person name="Shimizu N."/>
            <person name="Hashimoto S."/>
            <person name="Yang J."/>
            <person name="Lee Y."/>
            <person name="Matsushima K."/>
            <person name="Sugano S."/>
            <person name="Sakaizumi M."/>
            <person name="Narita T."/>
            <person name="Ohishi K."/>
            <person name="Haga S."/>
            <person name="Ohta F."/>
            <person name="Nomoto H."/>
            <person name="Nogata K."/>
            <person name="Morishita T."/>
            <person name="Endo T."/>
            <person name="Shin-I T."/>
            <person name="Takeda H."/>
            <person name="Morishita S."/>
            <person name="Kohara Y."/>
        </authorList>
    </citation>
    <scope>NUCLEOTIDE SEQUENCE [LARGE SCALE GENOMIC DNA]</scope>
    <source>
        <strain>Hd-rR</strain>
    </source>
</reference>
<dbReference type="Proteomes" id="UP000265200">
    <property type="component" value="Chromosome 8"/>
</dbReference>
<evidence type="ECO:0000313" key="8">
    <source>
        <dbReference type="Proteomes" id="UP000265200"/>
    </source>
</evidence>
<proteinExistence type="inferred from homology"/>
<dbReference type="PROSITE" id="PS51073">
    <property type="entry name" value="RPEL"/>
    <property type="match status" value="2"/>
</dbReference>
<dbReference type="SMART" id="SM00707">
    <property type="entry name" value="RPEL"/>
    <property type="match status" value="3"/>
</dbReference>
<reference evidence="7" key="3">
    <citation type="submission" date="2025-08" db="UniProtKB">
        <authorList>
            <consortium name="Ensembl"/>
        </authorList>
    </citation>
    <scope>IDENTIFICATION</scope>
    <source>
        <strain evidence="7">HSOK</strain>
    </source>
</reference>
<dbReference type="GO" id="GO:0004864">
    <property type="term" value="F:protein phosphatase inhibitor activity"/>
    <property type="evidence" value="ECO:0007669"/>
    <property type="project" value="UniProtKB-UniRule"/>
</dbReference>
<dbReference type="PANTHER" id="PTHR22793">
    <property type="entry name" value="MYOCARDIN-RELATED TRANSCRIPTION FACTOR-RELATED"/>
    <property type="match status" value="1"/>
</dbReference>
<evidence type="ECO:0000256" key="2">
    <source>
        <dbReference type="ARBA" id="ARBA00022737"/>
    </source>
</evidence>
<comment type="subcellular location">
    <subcellularLocation>
        <location evidence="1">Nucleus</location>
    </subcellularLocation>
</comment>
<evidence type="ECO:0000313" key="7">
    <source>
        <dbReference type="Ensembl" id="ENSORLP00015017417.1"/>
    </source>
</evidence>
<reference evidence="7" key="4">
    <citation type="submission" date="2025-09" db="UniProtKB">
        <authorList>
            <consortium name="Ensembl"/>
        </authorList>
    </citation>
    <scope>IDENTIFICATION</scope>
    <source>
        <strain evidence="7">HSOK</strain>
    </source>
</reference>
<dbReference type="Gene3D" id="6.10.150.10">
    <property type="match status" value="1"/>
</dbReference>
<keyword evidence="5" id="KW-0009">Actin-binding</keyword>
<feature type="repeat" description="RPEL" evidence="4">
    <location>
        <begin position="72"/>
        <end position="97"/>
    </location>
</feature>
<dbReference type="GO" id="GO:0005634">
    <property type="term" value="C:nucleus"/>
    <property type="evidence" value="ECO:0007669"/>
    <property type="project" value="UniProtKB-SubCell"/>
</dbReference>
<dbReference type="Gene3D" id="6.10.140.2040">
    <property type="match status" value="1"/>
</dbReference>
<dbReference type="InterPro" id="IPR004018">
    <property type="entry name" value="RPEL_repeat"/>
</dbReference>
<comment type="similarity">
    <text evidence="5">Belongs to the phosphatase and actin regulator family.</text>
</comment>
<protein>
    <recommendedName>
        <fullName evidence="5">Phosphatase and actin regulator</fullName>
    </recommendedName>
</protein>
<dbReference type="Pfam" id="PF02755">
    <property type="entry name" value="RPEL"/>
    <property type="match status" value="2"/>
</dbReference>
<reference evidence="7 8" key="2">
    <citation type="submission" date="2017-04" db="EMBL/GenBank/DDBJ databases">
        <title>CpG methylation of centromeres and impact of large insertions on vertebrate speciation.</title>
        <authorList>
            <person name="Ichikawa K."/>
            <person name="Yoshimura J."/>
            <person name="Morishita S."/>
        </authorList>
    </citation>
    <scope>NUCLEOTIDE SEQUENCE</scope>
    <source>
        <strain evidence="7 8">HSOK</strain>
    </source>
</reference>
<evidence type="ECO:0000256" key="4">
    <source>
        <dbReference type="PROSITE-ProRule" id="PRU00401"/>
    </source>
</evidence>
<evidence type="ECO:0000256" key="1">
    <source>
        <dbReference type="ARBA" id="ARBA00004123"/>
    </source>
</evidence>
<dbReference type="Ensembl" id="ENSORLT00015034724.1">
    <property type="protein sequence ID" value="ENSORLP00015017417.1"/>
    <property type="gene ID" value="ENSORLG00015018426.1"/>
</dbReference>